<feature type="compositionally biased region" description="Low complexity" evidence="1">
    <location>
        <begin position="34"/>
        <end position="53"/>
    </location>
</feature>
<organism evidence="2 3">
    <name type="scientific">Schizothecium vesticola</name>
    <dbReference type="NCBI Taxonomy" id="314040"/>
    <lineage>
        <taxon>Eukaryota</taxon>
        <taxon>Fungi</taxon>
        <taxon>Dikarya</taxon>
        <taxon>Ascomycota</taxon>
        <taxon>Pezizomycotina</taxon>
        <taxon>Sordariomycetes</taxon>
        <taxon>Sordariomycetidae</taxon>
        <taxon>Sordariales</taxon>
        <taxon>Schizotheciaceae</taxon>
        <taxon>Schizothecium</taxon>
    </lineage>
</organism>
<proteinExistence type="predicted"/>
<feature type="compositionally biased region" description="Low complexity" evidence="1">
    <location>
        <begin position="67"/>
        <end position="80"/>
    </location>
</feature>
<feature type="compositionally biased region" description="Polar residues" evidence="1">
    <location>
        <begin position="1"/>
        <end position="18"/>
    </location>
</feature>
<evidence type="ECO:0000256" key="1">
    <source>
        <dbReference type="SAM" id="MobiDB-lite"/>
    </source>
</evidence>
<dbReference type="Proteomes" id="UP001172155">
    <property type="component" value="Unassembled WGS sequence"/>
</dbReference>
<accession>A0AA40F173</accession>
<evidence type="ECO:0000313" key="3">
    <source>
        <dbReference type="Proteomes" id="UP001172155"/>
    </source>
</evidence>
<reference evidence="2" key="1">
    <citation type="submission" date="2023-06" db="EMBL/GenBank/DDBJ databases">
        <title>Genome-scale phylogeny and comparative genomics of the fungal order Sordariales.</title>
        <authorList>
            <consortium name="Lawrence Berkeley National Laboratory"/>
            <person name="Hensen N."/>
            <person name="Bonometti L."/>
            <person name="Westerberg I."/>
            <person name="Brannstrom I.O."/>
            <person name="Guillou S."/>
            <person name="Cros-Aarteil S."/>
            <person name="Calhoun S."/>
            <person name="Haridas S."/>
            <person name="Kuo A."/>
            <person name="Mondo S."/>
            <person name="Pangilinan J."/>
            <person name="Riley R."/>
            <person name="LaButti K."/>
            <person name="Andreopoulos B."/>
            <person name="Lipzen A."/>
            <person name="Chen C."/>
            <person name="Yanf M."/>
            <person name="Daum C."/>
            <person name="Ng V."/>
            <person name="Clum A."/>
            <person name="Steindorff A."/>
            <person name="Ohm R."/>
            <person name="Martin F."/>
            <person name="Silar P."/>
            <person name="Natvig D."/>
            <person name="Lalanne C."/>
            <person name="Gautier V."/>
            <person name="Ament-velasquez S.L."/>
            <person name="Kruys A."/>
            <person name="Hutchinson M.I."/>
            <person name="Powell A.J."/>
            <person name="Barry K."/>
            <person name="Miller A.N."/>
            <person name="Grigoriev I.V."/>
            <person name="Debuchy R."/>
            <person name="Gladieux P."/>
            <person name="Thoren M.H."/>
            <person name="Johannesson H."/>
        </authorList>
    </citation>
    <scope>NUCLEOTIDE SEQUENCE</scope>
    <source>
        <strain evidence="2">SMH3187-1</strain>
    </source>
</reference>
<feature type="compositionally biased region" description="Basic residues" evidence="1">
    <location>
        <begin position="54"/>
        <end position="66"/>
    </location>
</feature>
<comment type="caution">
    <text evidence="2">The sequence shown here is derived from an EMBL/GenBank/DDBJ whole genome shotgun (WGS) entry which is preliminary data.</text>
</comment>
<feature type="region of interest" description="Disordered" evidence="1">
    <location>
        <begin position="34"/>
        <end position="81"/>
    </location>
</feature>
<feature type="region of interest" description="Disordered" evidence="1">
    <location>
        <begin position="1"/>
        <end position="22"/>
    </location>
</feature>
<gene>
    <name evidence="2" type="ORF">B0T18DRAFT_487266</name>
</gene>
<dbReference type="AlphaFoldDB" id="A0AA40F173"/>
<keyword evidence="3" id="KW-1185">Reference proteome</keyword>
<name>A0AA40F173_9PEZI</name>
<sequence>MDANTSPNFDRQRQQGTKLQKWLPVLEFVPAPVTEAQAATEKQQKNNNNNNKAGGKKAAKGTKKRSAPAAAPAEEGCPPAKKAKDYESFTAEYSMAKEAEEKELAAECDYEIHRLLNKKTHHLKEAVKWHRAIGPLVTKEMAAAITEKDFQAMLGEDKEGEEAEADGARELAGRVVSIPLMTHSSFKLTDASDLSFYGIK</sequence>
<evidence type="ECO:0000313" key="2">
    <source>
        <dbReference type="EMBL" id="KAK0749329.1"/>
    </source>
</evidence>
<protein>
    <submittedName>
        <fullName evidence="2">Uncharacterized protein</fullName>
    </submittedName>
</protein>
<dbReference type="EMBL" id="JAUKUD010000003">
    <property type="protein sequence ID" value="KAK0749329.1"/>
    <property type="molecule type" value="Genomic_DNA"/>
</dbReference>